<evidence type="ECO:0000313" key="2">
    <source>
        <dbReference type="Proteomes" id="UP000828390"/>
    </source>
</evidence>
<dbReference type="AlphaFoldDB" id="A0A9D4CTG9"/>
<reference evidence="1" key="1">
    <citation type="journal article" date="2019" name="bioRxiv">
        <title>The Genome of the Zebra Mussel, Dreissena polymorpha: A Resource for Invasive Species Research.</title>
        <authorList>
            <person name="McCartney M.A."/>
            <person name="Auch B."/>
            <person name="Kono T."/>
            <person name="Mallez S."/>
            <person name="Zhang Y."/>
            <person name="Obille A."/>
            <person name="Becker A."/>
            <person name="Abrahante J.E."/>
            <person name="Garbe J."/>
            <person name="Badalamenti J.P."/>
            <person name="Herman A."/>
            <person name="Mangelson H."/>
            <person name="Liachko I."/>
            <person name="Sullivan S."/>
            <person name="Sone E.D."/>
            <person name="Koren S."/>
            <person name="Silverstein K.A.T."/>
            <person name="Beckman K.B."/>
            <person name="Gohl D.M."/>
        </authorList>
    </citation>
    <scope>NUCLEOTIDE SEQUENCE</scope>
    <source>
        <strain evidence="1">Duluth1</strain>
        <tissue evidence="1">Whole animal</tissue>
    </source>
</reference>
<sequence>MGRGKRLWRKRRGVEKFLRRNHLGRWGVGNNNNYYFYYYYFYNYNYLVHQYLVSVEKIMRKLPDYGSNPRIPIC</sequence>
<name>A0A9D4CTG9_DREPO</name>
<keyword evidence="2" id="KW-1185">Reference proteome</keyword>
<gene>
    <name evidence="1" type="ORF">DPMN_055898</name>
</gene>
<dbReference type="Proteomes" id="UP000828390">
    <property type="component" value="Unassembled WGS sequence"/>
</dbReference>
<proteinExistence type="predicted"/>
<organism evidence="1 2">
    <name type="scientific">Dreissena polymorpha</name>
    <name type="common">Zebra mussel</name>
    <name type="synonym">Mytilus polymorpha</name>
    <dbReference type="NCBI Taxonomy" id="45954"/>
    <lineage>
        <taxon>Eukaryota</taxon>
        <taxon>Metazoa</taxon>
        <taxon>Spiralia</taxon>
        <taxon>Lophotrochozoa</taxon>
        <taxon>Mollusca</taxon>
        <taxon>Bivalvia</taxon>
        <taxon>Autobranchia</taxon>
        <taxon>Heteroconchia</taxon>
        <taxon>Euheterodonta</taxon>
        <taxon>Imparidentia</taxon>
        <taxon>Neoheterodontei</taxon>
        <taxon>Myida</taxon>
        <taxon>Dreissenoidea</taxon>
        <taxon>Dreissenidae</taxon>
        <taxon>Dreissena</taxon>
    </lineage>
</organism>
<protein>
    <submittedName>
        <fullName evidence="1">Uncharacterized protein</fullName>
    </submittedName>
</protein>
<reference evidence="1" key="2">
    <citation type="submission" date="2020-11" db="EMBL/GenBank/DDBJ databases">
        <authorList>
            <person name="McCartney M.A."/>
            <person name="Auch B."/>
            <person name="Kono T."/>
            <person name="Mallez S."/>
            <person name="Becker A."/>
            <person name="Gohl D.M."/>
            <person name="Silverstein K.A.T."/>
            <person name="Koren S."/>
            <person name="Bechman K.B."/>
            <person name="Herman A."/>
            <person name="Abrahante J.E."/>
            <person name="Garbe J."/>
        </authorList>
    </citation>
    <scope>NUCLEOTIDE SEQUENCE</scope>
    <source>
        <strain evidence="1">Duluth1</strain>
        <tissue evidence="1">Whole animal</tissue>
    </source>
</reference>
<comment type="caution">
    <text evidence="1">The sequence shown here is derived from an EMBL/GenBank/DDBJ whole genome shotgun (WGS) entry which is preliminary data.</text>
</comment>
<accession>A0A9D4CTG9</accession>
<dbReference type="EMBL" id="JAIWYP010000012">
    <property type="protein sequence ID" value="KAH3729920.1"/>
    <property type="molecule type" value="Genomic_DNA"/>
</dbReference>
<evidence type="ECO:0000313" key="1">
    <source>
        <dbReference type="EMBL" id="KAH3729920.1"/>
    </source>
</evidence>